<dbReference type="GO" id="GO:0005783">
    <property type="term" value="C:endoplasmic reticulum"/>
    <property type="evidence" value="ECO:0007669"/>
    <property type="project" value="TreeGrafter"/>
</dbReference>
<dbReference type="AlphaFoldDB" id="A0AAV9XZQ4"/>
<evidence type="ECO:0000256" key="6">
    <source>
        <dbReference type="ARBA" id="ARBA00023134"/>
    </source>
</evidence>
<protein>
    <recommendedName>
        <fullName evidence="11">GB1/RHD3-type G domain-containing protein</fullName>
    </recommendedName>
</protein>
<feature type="transmembrane region" description="Helical" evidence="10">
    <location>
        <begin position="790"/>
        <end position="810"/>
    </location>
</feature>
<dbReference type="Pfam" id="PF20428">
    <property type="entry name" value="Sey1_3HB"/>
    <property type="match status" value="1"/>
</dbReference>
<evidence type="ECO:0000313" key="12">
    <source>
        <dbReference type="EMBL" id="KAK6590156.1"/>
    </source>
</evidence>
<keyword evidence="6" id="KW-0342">GTP-binding</keyword>
<keyword evidence="1 10" id="KW-0812">Transmembrane</keyword>
<keyword evidence="2" id="KW-0547">Nucleotide-binding</keyword>
<dbReference type="GO" id="GO:0005525">
    <property type="term" value="F:GTP binding"/>
    <property type="evidence" value="ECO:0007669"/>
    <property type="project" value="UniProtKB-KW"/>
</dbReference>
<evidence type="ECO:0000256" key="4">
    <source>
        <dbReference type="ARBA" id="ARBA00022824"/>
    </source>
</evidence>
<dbReference type="Pfam" id="PF05879">
    <property type="entry name" value="RHD3_GTPase"/>
    <property type="match status" value="1"/>
</dbReference>
<dbReference type="GO" id="GO:0003924">
    <property type="term" value="F:GTPase activity"/>
    <property type="evidence" value="ECO:0007669"/>
    <property type="project" value="TreeGrafter"/>
</dbReference>
<comment type="function">
    <text evidence="8">Probable GTP-binding protein involved in generating and maintaining the structure of the tubular endoplasmic reticulum network.</text>
</comment>
<dbReference type="PROSITE" id="PS51715">
    <property type="entry name" value="G_GB1_RHD3"/>
    <property type="match status" value="1"/>
</dbReference>
<dbReference type="InterPro" id="IPR027417">
    <property type="entry name" value="P-loop_NTPase"/>
</dbReference>
<dbReference type="SUPFAM" id="SSF52540">
    <property type="entry name" value="P-loop containing nucleoside triphosphate hydrolases"/>
    <property type="match status" value="1"/>
</dbReference>
<evidence type="ECO:0000256" key="9">
    <source>
        <dbReference type="PROSITE-ProRule" id="PRU01052"/>
    </source>
</evidence>
<evidence type="ECO:0000256" key="2">
    <source>
        <dbReference type="ARBA" id="ARBA00022741"/>
    </source>
</evidence>
<accession>A0AAV9XZQ4</accession>
<dbReference type="PANTHER" id="PTHR45923">
    <property type="entry name" value="PROTEIN SEY1"/>
    <property type="match status" value="1"/>
</dbReference>
<keyword evidence="5 10" id="KW-1133">Transmembrane helix</keyword>
<name>A0AAV9XZQ4_9CRYT</name>
<keyword evidence="13" id="KW-1185">Reference proteome</keyword>
<dbReference type="InterPro" id="IPR008803">
    <property type="entry name" value="RHD3/Sey1"/>
</dbReference>
<dbReference type="InterPro" id="IPR046758">
    <property type="entry name" value="Sey1/RHD3-like_3HB"/>
</dbReference>
<reference evidence="12 13" key="1">
    <citation type="submission" date="2023-10" db="EMBL/GenBank/DDBJ databases">
        <title>Comparative genomics analysis reveals potential genetic determinants of host preference in Cryptosporidium xiaoi.</title>
        <authorList>
            <person name="Xiao L."/>
            <person name="Li J."/>
        </authorList>
    </citation>
    <scope>NUCLEOTIDE SEQUENCE [LARGE SCALE GENOMIC DNA]</scope>
    <source>
        <strain evidence="12 13">52996</strain>
    </source>
</reference>
<evidence type="ECO:0000256" key="1">
    <source>
        <dbReference type="ARBA" id="ARBA00022692"/>
    </source>
</evidence>
<evidence type="ECO:0000256" key="3">
    <source>
        <dbReference type="ARBA" id="ARBA00022801"/>
    </source>
</evidence>
<evidence type="ECO:0000256" key="5">
    <source>
        <dbReference type="ARBA" id="ARBA00022989"/>
    </source>
</evidence>
<evidence type="ECO:0000313" key="13">
    <source>
        <dbReference type="Proteomes" id="UP001311799"/>
    </source>
</evidence>
<keyword evidence="4" id="KW-0256">Endoplasmic reticulum</keyword>
<keyword evidence="3" id="KW-0378">Hydrolase</keyword>
<evidence type="ECO:0000256" key="10">
    <source>
        <dbReference type="SAM" id="Phobius"/>
    </source>
</evidence>
<feature type="domain" description="GB1/RHD3-type G" evidence="11">
    <location>
        <begin position="28"/>
        <end position="267"/>
    </location>
</feature>
<dbReference type="Gene3D" id="3.40.50.300">
    <property type="entry name" value="P-loop containing nucleotide triphosphate hydrolases"/>
    <property type="match status" value="1"/>
</dbReference>
<dbReference type="GO" id="GO:0016320">
    <property type="term" value="P:endoplasmic reticulum membrane fusion"/>
    <property type="evidence" value="ECO:0007669"/>
    <property type="project" value="TreeGrafter"/>
</dbReference>
<proteinExistence type="inferred from homology"/>
<organism evidence="12 13">
    <name type="scientific">Cryptosporidium xiaoi</name>
    <dbReference type="NCBI Taxonomy" id="659607"/>
    <lineage>
        <taxon>Eukaryota</taxon>
        <taxon>Sar</taxon>
        <taxon>Alveolata</taxon>
        <taxon>Apicomplexa</taxon>
        <taxon>Conoidasida</taxon>
        <taxon>Coccidia</taxon>
        <taxon>Eucoccidiorida</taxon>
        <taxon>Eimeriorina</taxon>
        <taxon>Cryptosporidiidae</taxon>
        <taxon>Cryptosporidium</taxon>
    </lineage>
</organism>
<dbReference type="PANTHER" id="PTHR45923:SF2">
    <property type="entry name" value="PROTEIN SEY1"/>
    <property type="match status" value="1"/>
</dbReference>
<sequence length="850" mass="98991">MKQIIDYEFNFKENVGEILEYMDCGKNALNYNVISILGSQSTGKSTLLNSLFGTNFKVMDKMSVGYCQTTKGLWLGVRDNDLRSPLLVWDVEGTDSLERGEDRITFENRAALFSLAISDCMIINIPLLNLTTYSSSNFGLLKTILNSWFSLKLGENEQGEFKTTLIFAIRDITINDNDEMLSKKINQILDLLWSQVMEVNKSQLNNSGGTNNSFITNMRSLHDVFEVKVYGVPSFPNEREGFFDVIGKVKSEIVHSILPKNYSRSIPIDGYEMYCKTIWNCIVNCEELNIPSQVKMISKFRCEKTKDDILGKMKLKIRNLKRSMEKKELEYYDFQNITYDILNESMHDYFEVTGRYDSEMTLKTSVSMLVLFFIEFKDAVNTRMSAERQILRECKNILEYYCKDNQDIIDENDVKLYSNNIEDIIFDSNIWFEKELKKFDHLSLKWVTECPIQISKYGLVEQISSQCIPEILSKIEKSNSNYKSTEYSEILVNYNTNDQRKLFNETLEIQSRKIQEKLMQEFFESLIKDIIREITKIFNEFGFTNPKSTINDFWMKAGESILKIHNFLFSKYETKWSNLLKGSSVLDEYTCTDDLGEEIAIQLIVRLILFIQQQSKYFHIQIIERFKKEFEIDEDGVPRQWIGEDSNILKELFINSKNNALSIIGVFKLGKCIFEIFEPRFSGFYSKIVEHPEIECISLLLKNQSTNIELPAINCPLDESSYIYILPESTIHEIETKSIQEITGIYSKAQLLQSTGKQPQNIPWWMYLLLIFFGFDELMYILTSPFILTLLLVIGAFVYSYLTGNLPLFYNCSHKIVIISSKFLHFLTGILHNSLESRNNKFNYKQNNKL</sequence>
<comment type="similarity">
    <text evidence="9">Belongs to the TRAFAC class dynamin-like GTPase superfamily. GB1/RHD3 GTPase family.</text>
</comment>
<gene>
    <name evidence="12" type="ORF">RS030_172629</name>
</gene>
<evidence type="ECO:0000256" key="7">
    <source>
        <dbReference type="ARBA" id="ARBA00023136"/>
    </source>
</evidence>
<dbReference type="InterPro" id="IPR030386">
    <property type="entry name" value="G_GB1_RHD3_dom"/>
</dbReference>
<dbReference type="Proteomes" id="UP001311799">
    <property type="component" value="Unassembled WGS sequence"/>
</dbReference>
<keyword evidence="7 10" id="KW-0472">Membrane</keyword>
<dbReference type="EMBL" id="JAWDEY010000008">
    <property type="protein sequence ID" value="KAK6590156.1"/>
    <property type="molecule type" value="Genomic_DNA"/>
</dbReference>
<evidence type="ECO:0000256" key="8">
    <source>
        <dbReference type="ARBA" id="ARBA00029381"/>
    </source>
</evidence>
<comment type="caution">
    <text evidence="12">The sequence shown here is derived from an EMBL/GenBank/DDBJ whole genome shotgun (WGS) entry which is preliminary data.</text>
</comment>
<evidence type="ECO:0000259" key="11">
    <source>
        <dbReference type="PROSITE" id="PS51715"/>
    </source>
</evidence>